<dbReference type="SMART" id="SM00248">
    <property type="entry name" value="ANK"/>
    <property type="match status" value="2"/>
</dbReference>
<evidence type="ECO:0000256" key="4">
    <source>
        <dbReference type="PROSITE-ProRule" id="PRU00175"/>
    </source>
</evidence>
<dbReference type="CDD" id="cd23129">
    <property type="entry name" value="RING-HC_XBAT35-like"/>
    <property type="match status" value="1"/>
</dbReference>
<keyword evidence="4" id="KW-0862">Zinc</keyword>
<reference evidence="7" key="2">
    <citation type="submission" date="2020-07" db="EMBL/GenBank/DDBJ databases">
        <authorList>
            <person name="Vera ALvarez R."/>
            <person name="Arias-Moreno D.M."/>
            <person name="Jimenez-Jacinto V."/>
            <person name="Jimenez-Bremont J.F."/>
            <person name="Swaminathan K."/>
            <person name="Moose S.P."/>
            <person name="Guerrero-Gonzalez M.L."/>
            <person name="Marino-Ramirez L."/>
            <person name="Landsman D."/>
            <person name="Rodriguez-Kessler M."/>
            <person name="Delgado-Sanchez P."/>
        </authorList>
    </citation>
    <scope>NUCLEOTIDE SEQUENCE</scope>
    <source>
        <tissue evidence="7">Cladode</tissue>
    </source>
</reference>
<dbReference type="PANTHER" id="PTHR24166">
    <property type="entry name" value="ROLLING PEBBLES, ISOFORM B"/>
    <property type="match status" value="1"/>
</dbReference>
<reference evidence="7" key="1">
    <citation type="journal article" date="2013" name="J. Plant Res.">
        <title>Effect of fungi and light on seed germination of three Opuntia species from semiarid lands of central Mexico.</title>
        <authorList>
            <person name="Delgado-Sanchez P."/>
            <person name="Jimenez-Bremont J.F."/>
            <person name="Guerrero-Gonzalez Mde L."/>
            <person name="Flores J."/>
        </authorList>
    </citation>
    <scope>NUCLEOTIDE SEQUENCE</scope>
    <source>
        <tissue evidence="7">Cladode</tissue>
    </source>
</reference>
<name>A0A7C9ANT9_OPUST</name>
<dbReference type="SUPFAM" id="SSF57850">
    <property type="entry name" value="RING/U-box"/>
    <property type="match status" value="1"/>
</dbReference>
<dbReference type="EMBL" id="GISG01257472">
    <property type="protein sequence ID" value="MBA4673058.1"/>
    <property type="molecule type" value="Transcribed_RNA"/>
</dbReference>
<dbReference type="SUPFAM" id="SSF48403">
    <property type="entry name" value="Ankyrin repeat"/>
    <property type="match status" value="1"/>
</dbReference>
<evidence type="ECO:0000259" key="6">
    <source>
        <dbReference type="PROSITE" id="PS50089"/>
    </source>
</evidence>
<feature type="region of interest" description="Disordered" evidence="5">
    <location>
        <begin position="303"/>
        <end position="328"/>
    </location>
</feature>
<dbReference type="InterPro" id="IPR013083">
    <property type="entry name" value="Znf_RING/FYVE/PHD"/>
</dbReference>
<evidence type="ECO:0000256" key="2">
    <source>
        <dbReference type="ARBA" id="ARBA00023043"/>
    </source>
</evidence>
<dbReference type="PROSITE" id="PS50088">
    <property type="entry name" value="ANK_REPEAT"/>
    <property type="match status" value="2"/>
</dbReference>
<dbReference type="Pfam" id="PF13857">
    <property type="entry name" value="Ank_5"/>
    <property type="match status" value="1"/>
</dbReference>
<accession>A0A7C9ANT9</accession>
<dbReference type="InterPro" id="IPR001841">
    <property type="entry name" value="Znf_RING"/>
</dbReference>
<dbReference type="Gene3D" id="3.30.40.10">
    <property type="entry name" value="Zinc/RING finger domain, C3HC4 (zinc finger)"/>
    <property type="match status" value="1"/>
</dbReference>
<organism evidence="7">
    <name type="scientific">Opuntia streptacantha</name>
    <name type="common">Prickly pear cactus</name>
    <name type="synonym">Opuntia cardona</name>
    <dbReference type="NCBI Taxonomy" id="393608"/>
    <lineage>
        <taxon>Eukaryota</taxon>
        <taxon>Viridiplantae</taxon>
        <taxon>Streptophyta</taxon>
        <taxon>Embryophyta</taxon>
        <taxon>Tracheophyta</taxon>
        <taxon>Spermatophyta</taxon>
        <taxon>Magnoliopsida</taxon>
        <taxon>eudicotyledons</taxon>
        <taxon>Gunneridae</taxon>
        <taxon>Pentapetalae</taxon>
        <taxon>Caryophyllales</taxon>
        <taxon>Cactineae</taxon>
        <taxon>Cactaceae</taxon>
        <taxon>Opuntioideae</taxon>
        <taxon>Opuntia</taxon>
    </lineage>
</organism>
<keyword evidence="2 3" id="KW-0040">ANK repeat</keyword>
<dbReference type="InterPro" id="IPR050889">
    <property type="entry name" value="Dendritic_Spine_Reg/Scaffold"/>
</dbReference>
<dbReference type="GO" id="GO:0008270">
    <property type="term" value="F:zinc ion binding"/>
    <property type="evidence" value="ECO:0007669"/>
    <property type="project" value="UniProtKB-KW"/>
</dbReference>
<dbReference type="PROSITE" id="PS50089">
    <property type="entry name" value="ZF_RING_2"/>
    <property type="match status" value="1"/>
</dbReference>
<dbReference type="Gene3D" id="1.25.40.20">
    <property type="entry name" value="Ankyrin repeat-containing domain"/>
    <property type="match status" value="1"/>
</dbReference>
<keyword evidence="4" id="KW-0863">Zinc-finger</keyword>
<evidence type="ECO:0000256" key="5">
    <source>
        <dbReference type="SAM" id="MobiDB-lite"/>
    </source>
</evidence>
<dbReference type="InterPro" id="IPR036770">
    <property type="entry name" value="Ankyrin_rpt-contain_sf"/>
</dbReference>
<dbReference type="InterPro" id="IPR002110">
    <property type="entry name" value="Ankyrin_rpt"/>
</dbReference>
<dbReference type="AlphaFoldDB" id="A0A7C9ANT9"/>
<evidence type="ECO:0000256" key="3">
    <source>
        <dbReference type="PROSITE-ProRule" id="PRU00023"/>
    </source>
</evidence>
<keyword evidence="1" id="KW-0677">Repeat</keyword>
<evidence type="ECO:0000256" key="1">
    <source>
        <dbReference type="ARBA" id="ARBA00022737"/>
    </source>
</evidence>
<evidence type="ECO:0000313" key="7">
    <source>
        <dbReference type="EMBL" id="MBA4673058.1"/>
    </source>
</evidence>
<feature type="repeat" description="ANK" evidence="3">
    <location>
        <begin position="75"/>
        <end position="107"/>
    </location>
</feature>
<dbReference type="PROSITE" id="PS50297">
    <property type="entry name" value="ANK_REP_REGION"/>
    <property type="match status" value="2"/>
</dbReference>
<feature type="repeat" description="ANK" evidence="3">
    <location>
        <begin position="39"/>
        <end position="72"/>
    </location>
</feature>
<proteinExistence type="predicted"/>
<dbReference type="PANTHER" id="PTHR24166:SF45">
    <property type="entry name" value="E3 UBIQUITIN-PROTEIN LIGASE XBAT35"/>
    <property type="match status" value="1"/>
</dbReference>
<keyword evidence="4" id="KW-0479">Metal-binding</keyword>
<feature type="compositionally biased region" description="Polar residues" evidence="5">
    <location>
        <begin position="311"/>
        <end position="320"/>
    </location>
</feature>
<sequence>MGQKNSKDELVYQQVLEGSIEGIKALRRDGASLEWVDTKGKTPLIVASMDIRLYSVAKTLIELGANVNAFRPGRHAGTPLHHAAKRGLDNTVKLLLSMGANPFVRNDDCQTALDVARAKGFNNVVRAIEAHICYFCGEIREVRAAPGILEPLVPQRLSRKRSKTSWVVVVPCSLPNSKRPVKLELATYSSPQDPQPHTVIALWKSKIVEPKFHDSDPAMVIFDESTKTRYKFLSAIEGDRQQLARLYDACKGVPQVMPSPQPDSIETPPSSTKANAEAAELAMTLNAATQSAADNLPAVPEASYGGWADAQPSSAPNTTCDGWGPPDRLPPPLKAGYSGWADEPPKGDCNGWAQAESEPTHIPEKVPVSVSVPQSANLLPPPVSAAPSAPPIPDDFVDCGPIHYPDVDMGPVNFPAPAVYSEACTSSEAAKSRADDSCCVICWEAPIEGACIPCGHMAGCMSCLTEIKAKKGVCPVCRTKMDQVIRLYAV</sequence>
<protein>
    <recommendedName>
        <fullName evidence="6">RING-type domain-containing protein</fullName>
    </recommendedName>
</protein>
<feature type="domain" description="RING-type" evidence="6">
    <location>
        <begin position="439"/>
        <end position="478"/>
    </location>
</feature>
<dbReference type="Pfam" id="PF13920">
    <property type="entry name" value="zf-C3HC4_3"/>
    <property type="match status" value="1"/>
</dbReference>